<name>A0A8X8KMT0_9RHOB</name>
<organism evidence="2 3">
    <name type="scientific">Fertoeibacter niger</name>
    <dbReference type="NCBI Taxonomy" id="2656921"/>
    <lineage>
        <taxon>Bacteria</taxon>
        <taxon>Pseudomonadati</taxon>
        <taxon>Pseudomonadota</taxon>
        <taxon>Alphaproteobacteria</taxon>
        <taxon>Rhodobacterales</taxon>
        <taxon>Paracoccaceae</taxon>
        <taxon>Fertoeibacter</taxon>
    </lineage>
</organism>
<feature type="region of interest" description="Disordered" evidence="1">
    <location>
        <begin position="147"/>
        <end position="173"/>
    </location>
</feature>
<evidence type="ECO:0000256" key="1">
    <source>
        <dbReference type="SAM" id="MobiDB-lite"/>
    </source>
</evidence>
<dbReference type="AlphaFoldDB" id="A0A8X8KMT0"/>
<accession>A0A8X8KMT0</accession>
<gene>
    <name evidence="2" type="ORF">GEU84_001470</name>
</gene>
<dbReference type="PANTHER" id="PTHR38588">
    <property type="entry name" value="BLL0334 PROTEIN"/>
    <property type="match status" value="1"/>
</dbReference>
<feature type="compositionally biased region" description="Low complexity" evidence="1">
    <location>
        <begin position="147"/>
        <end position="159"/>
    </location>
</feature>
<keyword evidence="3" id="KW-1185">Reference proteome</keyword>
<dbReference type="Gene3D" id="3.30.530.20">
    <property type="match status" value="1"/>
</dbReference>
<proteinExistence type="predicted"/>
<dbReference type="RefSeq" id="WP_152823725.1">
    <property type="nucleotide sequence ID" value="NZ_WHUT02000001.1"/>
</dbReference>
<sequence>MQLTDQRDIAADPATVWAAILDPQVLMACIPGCESLTGSPEDGFEAVVVQKVGPVKARFTGLVKLSDMVAGESLTISGEGKGGPAGFAKGGAKVTLTAIPQGTRLGYDVQANVGGKLAQLGSRIIDGFAKKMADDFFARFQETVEGPAAADDMPEDAAPGNDAGGEAGNGQKKGWFKRLIG</sequence>
<dbReference type="Pfam" id="PF06240">
    <property type="entry name" value="COXG"/>
    <property type="match status" value="1"/>
</dbReference>
<dbReference type="InterPro" id="IPR010419">
    <property type="entry name" value="CO_DH_gsu"/>
</dbReference>
<dbReference type="EMBL" id="WHUT02000001">
    <property type="protein sequence ID" value="NUB43041.1"/>
    <property type="molecule type" value="Genomic_DNA"/>
</dbReference>
<reference evidence="2" key="1">
    <citation type="submission" date="2020-05" db="EMBL/GenBank/DDBJ databases">
        <title>Fertoebacter nigrum gen. nov., sp. nov., a new member of the family Rhodobacteraceae.</title>
        <authorList>
            <person name="Szuroczki S."/>
            <person name="Abbaszade G."/>
            <person name="Buni D."/>
            <person name="Schumann P."/>
            <person name="Toth E."/>
        </authorList>
    </citation>
    <scope>NUCLEOTIDE SEQUENCE</scope>
    <source>
        <strain evidence="2">RG-N-1a</strain>
    </source>
</reference>
<evidence type="ECO:0000313" key="3">
    <source>
        <dbReference type="Proteomes" id="UP000484076"/>
    </source>
</evidence>
<dbReference type="CDD" id="cd05018">
    <property type="entry name" value="CoxG"/>
    <property type="match status" value="1"/>
</dbReference>
<dbReference type="InterPro" id="IPR023393">
    <property type="entry name" value="START-like_dom_sf"/>
</dbReference>
<dbReference type="PANTHER" id="PTHR38588:SF1">
    <property type="entry name" value="BLL0334 PROTEIN"/>
    <property type="match status" value="1"/>
</dbReference>
<comment type="caution">
    <text evidence="2">The sequence shown here is derived from an EMBL/GenBank/DDBJ whole genome shotgun (WGS) entry which is preliminary data.</text>
</comment>
<protein>
    <submittedName>
        <fullName evidence="2">Carbon monoxide dehydrogenase subunit G</fullName>
    </submittedName>
</protein>
<evidence type="ECO:0000313" key="2">
    <source>
        <dbReference type="EMBL" id="NUB43041.1"/>
    </source>
</evidence>
<dbReference type="SUPFAM" id="SSF55961">
    <property type="entry name" value="Bet v1-like"/>
    <property type="match status" value="1"/>
</dbReference>
<dbReference type="Proteomes" id="UP000484076">
    <property type="component" value="Unassembled WGS sequence"/>
</dbReference>